<organism evidence="1 2">
    <name type="scientific">Rhodococcus phage ReqiPepy6</name>
    <dbReference type="NCBI Taxonomy" id="691965"/>
    <lineage>
        <taxon>Viruses</taxon>
        <taxon>Duplodnaviria</taxon>
        <taxon>Heunggongvirae</taxon>
        <taxon>Uroviricota</taxon>
        <taxon>Caudoviricetes</taxon>
        <taxon>Pepyhexavirus</taxon>
        <taxon>Pepyhexavirus pepy6</taxon>
    </lineage>
</organism>
<protein>
    <submittedName>
        <fullName evidence="1">Tail fiber protein</fullName>
    </submittedName>
</protein>
<keyword evidence="2" id="KW-1185">Reference proteome</keyword>
<dbReference type="OrthoDB" id="15224at10239"/>
<dbReference type="KEGG" id="vg:18565580"/>
<evidence type="ECO:0000313" key="2">
    <source>
        <dbReference type="Proteomes" id="UP000002347"/>
    </source>
</evidence>
<proteinExistence type="predicted"/>
<dbReference type="SUPFAM" id="SSF69349">
    <property type="entry name" value="Phage fibre proteins"/>
    <property type="match status" value="1"/>
</dbReference>
<reference evidence="1 2" key="1">
    <citation type="journal article" date="2011" name="Appl. Environ. Microbiol.">
        <title>Genomic and functional analyses of Rhodococcus equi phages ReqiPepy6, ReqiPoco6, ReqiPine5, and ReqiDocB7.</title>
        <authorList>
            <person name="Summer E.J."/>
            <person name="Liu M."/>
            <person name="Gill J.J."/>
            <person name="Grant M."/>
            <person name="Chan-Cortes T.N."/>
            <person name="Ferguson L."/>
            <person name="Janes C."/>
            <person name="Lange K."/>
            <person name="Bertoli M."/>
            <person name="Moore C."/>
            <person name="Orchard R.C."/>
            <person name="Cohen N."/>
            <person name="Young R."/>
        </authorList>
    </citation>
    <scope>NUCLEOTIDE SEQUENCE [LARGE SCALE GENOMIC DNA]</scope>
</reference>
<dbReference type="RefSeq" id="YP_009017616.1">
    <property type="nucleotide sequence ID" value="NC_023735.1"/>
</dbReference>
<sequence length="581" mass="62238">MPTIKNRRASGITWATINPVLAAGEIGLEIDTTKFKIGNGLSRWSELKYFVTEDGLDELYVRDDALNAAVAEIIAADSTVVDAAEQAVAAELANAGVLTKSDASQGFVLEQFDNDAGAAFSITDSEGRRSWIEIGKDGKPTPHAVSLLKTVLGITEGAGVNYVEIKEGYGVALSVVDKDDRRSWIEIGLDGKPTDHTVALLTTALGVENVGAINESTPIEVGNYNIEVRPNGDGTSKLLSSDRDTGVLTLIREGLVLDPRPLDDTSFAYRYRETSADPWQSFFAPAAGGQSNLMIPWYQWVAWGDSLTYSSGAQWEKEIERLLGIRVVDRGVSGERAEAIAYRQGGLTAQVTVVGGSIPASGTVEITIAGTPFRPNQYESAGAHRGSLAGVHGEILPRAVDTDPMLFQRTTPGDAVSVSGATPWVSDDAETYRDWGNIIWVGRNSLATDVSKTDPANSAAARSVAAMVANIKSRTKRFIIFPVTNGLNEGTGTDTYDRVRAHEDYLAATYPDNFLNIRRALIDDGLEMAGITPTAQDLADVAADTIPASLRSDYIHHTTAAYVKVIAPTVADFITAKGWTP</sequence>
<dbReference type="Proteomes" id="UP000002347">
    <property type="component" value="Segment"/>
</dbReference>
<gene>
    <name evidence="1" type="ORF">Pepy6gene002</name>
</gene>
<dbReference type="GeneID" id="18565580"/>
<dbReference type="EMBL" id="GU580941">
    <property type="protein sequence ID" value="ADD80893.1"/>
    <property type="molecule type" value="Genomic_DNA"/>
</dbReference>
<name>D4P7B3_9CAUD</name>
<evidence type="ECO:0000313" key="1">
    <source>
        <dbReference type="EMBL" id="ADD80893.1"/>
    </source>
</evidence>
<accession>D4P7B3</accession>